<dbReference type="PANTHER" id="PTHR43615">
    <property type="entry name" value="PHOSPHOENOLPYRUVATE SYNTHASE-RELATED"/>
    <property type="match status" value="1"/>
</dbReference>
<dbReference type="SUPFAM" id="SSF52009">
    <property type="entry name" value="Phosphohistidine domain"/>
    <property type="match status" value="1"/>
</dbReference>
<dbReference type="InterPro" id="IPR014729">
    <property type="entry name" value="Rossmann-like_a/b/a_fold"/>
</dbReference>
<dbReference type="SUPFAM" id="SSF56059">
    <property type="entry name" value="Glutathione synthetase ATP-binding domain-like"/>
    <property type="match status" value="1"/>
</dbReference>
<dbReference type="EMBL" id="VTOZ01000005">
    <property type="protein sequence ID" value="TYZ29956.1"/>
    <property type="molecule type" value="Genomic_DNA"/>
</dbReference>
<dbReference type="InterPro" id="IPR036637">
    <property type="entry name" value="Phosphohistidine_dom_sf"/>
</dbReference>
<name>A0A5D6WPA5_9FIRM</name>
<proteinExistence type="predicted"/>
<evidence type="ECO:0000256" key="1">
    <source>
        <dbReference type="SAM" id="Phobius"/>
    </source>
</evidence>
<dbReference type="NCBIfam" id="TIGR00125">
    <property type="entry name" value="cyt_tran_rel"/>
    <property type="match status" value="1"/>
</dbReference>
<feature type="domain" description="Cytidyltransferase-like" evidence="3">
    <location>
        <begin position="22"/>
        <end position="121"/>
    </location>
</feature>
<keyword evidence="1" id="KW-1133">Transmembrane helix</keyword>
<dbReference type="GO" id="GO:0016779">
    <property type="term" value="F:nucleotidyltransferase activity"/>
    <property type="evidence" value="ECO:0007669"/>
    <property type="project" value="UniProtKB-KW"/>
</dbReference>
<sequence length="941" mass="107593">MRKFYSIRIIWWIIMKISYSFGLIDLLHFGHIKALKKAKQENDLSVFGLVSDDAAEAWMGVHVSDESERRTVVESIKYVDEVWPQSTFDPVENLRILHKKYPNAEITLYHGNEWAILSAKKYVQNIGGRVVKIDYYDKLSPQAILDTLNTNVIQKKQLNSNLISTKANTLQSLKEMIRKARIEEMYIVTIGEFSTDNDKVADDIVRAFKAGKIVVRSSSKREDAFEESNAGHFESILDVSVIDREAVKHAIATVISSYGEEVDDDEQVLIQRQTEDVLVSGVVFTRDIQRNRPYYVINYDDSGSTDSVTSGSGGYSAWLSYDVDKNNVPLKWRSLMEAVWEMEEILKGILLDIEFAITSESVVIFQVRPLAAAYKYGRKNNKQDLQDIKEENVKKYLKRCGMGLTCYSDMAFWNPAEIIGDNPKNLDYSLYREIITKSAWNEGLVPMGYRPVPKELMYRFGNKPYISVERSFEALMPSALSDDLSKKLRDYYINELKDNLSAHDKIEFEISHNCYDFSMHVRLAKLMTEGFSTEEILELENALKQLTIKTISSYADVLATDMESLKQLEGIRLDINNITSGTTDFRLIAKSIHTLLDSINKFGTPQFSRHARCAFIAKSMCKSLVTEGYITFEQYNQFMSSIRTIAVDYDRDYHAVLDGRLDKDQFMQIYGHLRAGTYNIRNPRYDQMSHLFSKKTDRHKSDTKISNLNEKDVIDAFDNAIINSGLVGIKGVNVVDFVKKATEQREYFKFIFTKSLSQVIELIKQIGTIASIHVADLSYLELPEIYATEFYSDVDRLNEFWSLIIDKRHDLFKINSEMILPAVICSRQDFVYIENINSRPNFITERKVTAEVVLLEDDAEESVDGKIVVIEKADPGYDWIFSKGIVGLITKYGGAASHMAIRCAEFKIPAAIGSGAILYEYAIASHKLTIDCKHEKIIREV</sequence>
<dbReference type="SUPFAM" id="SSF52374">
    <property type="entry name" value="Nucleotidylyl transferase"/>
    <property type="match status" value="1"/>
</dbReference>
<dbReference type="Gene3D" id="3.30.470.20">
    <property type="entry name" value="ATP-grasp fold, B domain"/>
    <property type="match status" value="1"/>
</dbReference>
<feature type="domain" description="PEP-utilising enzyme mobile" evidence="2">
    <location>
        <begin position="864"/>
        <end position="933"/>
    </location>
</feature>
<accession>A0A5D6WPA5</accession>
<gene>
    <name evidence="4" type="ORF">FZ041_03315</name>
</gene>
<evidence type="ECO:0000313" key="5">
    <source>
        <dbReference type="Proteomes" id="UP000322783"/>
    </source>
</evidence>
<evidence type="ECO:0000259" key="2">
    <source>
        <dbReference type="Pfam" id="PF00391"/>
    </source>
</evidence>
<dbReference type="InterPro" id="IPR051549">
    <property type="entry name" value="PEP_Utilizing_Enz"/>
</dbReference>
<reference evidence="4 5" key="1">
    <citation type="submission" date="2019-08" db="EMBL/GenBank/DDBJ databases">
        <title>Selenomonas sp. mPRGC5 and Selenomonas sp. mPRGC8 isolated from ruminal fluid of dairy goat (Capra hircus).</title>
        <authorList>
            <person name="Poothong S."/>
            <person name="Nuengjamnong C."/>
            <person name="Tanasupawat S."/>
        </authorList>
    </citation>
    <scope>NUCLEOTIDE SEQUENCE [LARGE SCALE GENOMIC DNA]</scope>
    <source>
        <strain evidence="5">mPRGC8</strain>
    </source>
</reference>
<keyword evidence="1" id="KW-0812">Transmembrane</keyword>
<dbReference type="Gene3D" id="3.50.30.10">
    <property type="entry name" value="Phosphohistidine domain"/>
    <property type="match status" value="1"/>
</dbReference>
<dbReference type="NCBIfam" id="NF004508">
    <property type="entry name" value="PRK05849.1"/>
    <property type="match status" value="1"/>
</dbReference>
<comment type="caution">
    <text evidence="4">The sequence shown here is derived from an EMBL/GenBank/DDBJ whole genome shotgun (WGS) entry which is preliminary data.</text>
</comment>
<evidence type="ECO:0000313" key="4">
    <source>
        <dbReference type="EMBL" id="TYZ29956.1"/>
    </source>
</evidence>
<evidence type="ECO:0000259" key="3">
    <source>
        <dbReference type="Pfam" id="PF01467"/>
    </source>
</evidence>
<protein>
    <submittedName>
        <fullName evidence="4">Adenylyltransferase/cytidyltransferase family protein</fullName>
    </submittedName>
</protein>
<dbReference type="AlphaFoldDB" id="A0A5D6WPA5"/>
<feature type="transmembrane region" description="Helical" evidence="1">
    <location>
        <begin position="9"/>
        <end position="30"/>
    </location>
</feature>
<dbReference type="PANTHER" id="PTHR43615:SF1">
    <property type="entry name" value="PPDK_N DOMAIN-CONTAINING PROTEIN"/>
    <property type="match status" value="1"/>
</dbReference>
<dbReference type="Gene3D" id="3.40.50.620">
    <property type="entry name" value="HUPs"/>
    <property type="match status" value="1"/>
</dbReference>
<dbReference type="InterPro" id="IPR004821">
    <property type="entry name" value="Cyt_trans-like"/>
</dbReference>
<dbReference type="InterPro" id="IPR008279">
    <property type="entry name" value="PEP-util_enz_mobile_dom"/>
</dbReference>
<keyword evidence="5" id="KW-1185">Reference proteome</keyword>
<dbReference type="Proteomes" id="UP000322783">
    <property type="component" value="Unassembled WGS sequence"/>
</dbReference>
<dbReference type="Pfam" id="PF00391">
    <property type="entry name" value="PEP-utilizers"/>
    <property type="match status" value="1"/>
</dbReference>
<keyword evidence="4" id="KW-0808">Transferase</keyword>
<keyword evidence="4" id="KW-0548">Nucleotidyltransferase</keyword>
<dbReference type="Pfam" id="PF01467">
    <property type="entry name" value="CTP_transf_like"/>
    <property type="match status" value="1"/>
</dbReference>
<keyword evidence="1" id="KW-0472">Membrane</keyword>
<organism evidence="4 5">
    <name type="scientific">Selenomonas caprae</name>
    <dbReference type="NCBI Taxonomy" id="2606905"/>
    <lineage>
        <taxon>Bacteria</taxon>
        <taxon>Bacillati</taxon>
        <taxon>Bacillota</taxon>
        <taxon>Negativicutes</taxon>
        <taxon>Selenomonadales</taxon>
        <taxon>Selenomonadaceae</taxon>
        <taxon>Selenomonas</taxon>
    </lineage>
</organism>